<dbReference type="InterPro" id="IPR018534">
    <property type="entry name" value="Tet_reg_excision_RteC"/>
</dbReference>
<dbReference type="EMBL" id="JH651379">
    <property type="protein sequence ID" value="EIJ40910.1"/>
    <property type="molecule type" value="Genomic_DNA"/>
</dbReference>
<dbReference type="HOGENOM" id="CLU_079317_0_0_10"/>
<gene>
    <name evidence="1" type="ORF">JoomaDRAFT_3988</name>
</gene>
<sequence length="277" mass="33104">MDLQLESEILIQKLHELKLQNENILSRAYHSIELCRNLLHKLKKEIILHGLNSQEEEIDFFKNIKQVPLVQLIYFSEIHSLEIQFPKADKKAQLKFIKKKIKRLNRFFLYNIDFGQYINSNATHFDKEYYTRKYLDTYYITTSNFYFQDPDFSTPRDMLLGRFKAYNSLVVYLDKRMSCIKNNSNGKTLYDTPTEKIPWPFSNMDWAELIYALWFTGLRQKGLSIIQVSQKLQEIFDRESTDIYKSFGDMENRKHSRTIFLDKMATSLLFGMDKSEE</sequence>
<accession>I3CBB7</accession>
<evidence type="ECO:0000313" key="2">
    <source>
        <dbReference type="Proteomes" id="UP000004690"/>
    </source>
</evidence>
<dbReference type="Pfam" id="PF09357">
    <property type="entry name" value="RteC"/>
    <property type="match status" value="1"/>
</dbReference>
<dbReference type="OrthoDB" id="790983at2"/>
<protein>
    <submittedName>
        <fullName evidence="1">RteC protein</fullName>
    </submittedName>
</protein>
<evidence type="ECO:0000313" key="1">
    <source>
        <dbReference type="EMBL" id="EIJ40910.1"/>
    </source>
</evidence>
<dbReference type="STRING" id="926559.JoomaDRAFT_3988"/>
<name>I3CBB7_9FLAO</name>
<proteinExistence type="predicted"/>
<organism evidence="1 2">
    <name type="scientific">Galbibacter orientalis DSM 19592</name>
    <dbReference type="NCBI Taxonomy" id="926559"/>
    <lineage>
        <taxon>Bacteria</taxon>
        <taxon>Pseudomonadati</taxon>
        <taxon>Bacteroidota</taxon>
        <taxon>Flavobacteriia</taxon>
        <taxon>Flavobacteriales</taxon>
        <taxon>Flavobacteriaceae</taxon>
        <taxon>Galbibacter</taxon>
    </lineage>
</organism>
<dbReference type="Proteomes" id="UP000004690">
    <property type="component" value="Unassembled WGS sequence"/>
</dbReference>
<dbReference type="eggNOG" id="ENOG502Z8UF">
    <property type="taxonomic scope" value="Bacteria"/>
</dbReference>
<keyword evidence="2" id="KW-1185">Reference proteome</keyword>
<dbReference type="AlphaFoldDB" id="I3CBB7"/>
<reference evidence="1 2" key="1">
    <citation type="submission" date="2012-02" db="EMBL/GenBank/DDBJ databases">
        <title>Improved High-Quality Draft genome of Joostella marina DSM 19592.</title>
        <authorList>
            <consortium name="US DOE Joint Genome Institute (JGI-PGF)"/>
            <person name="Lucas S."/>
            <person name="Copeland A."/>
            <person name="Lapidus A."/>
            <person name="Bruce D."/>
            <person name="Goodwin L."/>
            <person name="Pitluck S."/>
            <person name="Peters L."/>
            <person name="Chertkov O."/>
            <person name="Ovchinnikova G."/>
            <person name="Kyrpides N."/>
            <person name="Mavromatis K."/>
            <person name="Detter J.C."/>
            <person name="Han C."/>
            <person name="Land M."/>
            <person name="Hauser L."/>
            <person name="Markowitz V."/>
            <person name="Cheng J.-F."/>
            <person name="Hugenholtz P."/>
            <person name="Woyke T."/>
            <person name="Wu D."/>
            <person name="Tindall B."/>
            <person name="Brambilla E."/>
            <person name="Klenk H.-P."/>
            <person name="Eisen J.A."/>
        </authorList>
    </citation>
    <scope>NUCLEOTIDE SEQUENCE [LARGE SCALE GENOMIC DNA]</scope>
    <source>
        <strain evidence="1 2">DSM 19592</strain>
    </source>
</reference>